<dbReference type="AlphaFoldDB" id="A0AAV7X070"/>
<proteinExistence type="predicted"/>
<organism evidence="1 2">
    <name type="scientific">Pleurodeles waltl</name>
    <name type="common">Iberian ribbed newt</name>
    <dbReference type="NCBI Taxonomy" id="8319"/>
    <lineage>
        <taxon>Eukaryota</taxon>
        <taxon>Metazoa</taxon>
        <taxon>Chordata</taxon>
        <taxon>Craniata</taxon>
        <taxon>Vertebrata</taxon>
        <taxon>Euteleostomi</taxon>
        <taxon>Amphibia</taxon>
        <taxon>Batrachia</taxon>
        <taxon>Caudata</taxon>
        <taxon>Salamandroidea</taxon>
        <taxon>Salamandridae</taxon>
        <taxon>Pleurodelinae</taxon>
        <taxon>Pleurodeles</taxon>
    </lineage>
</organism>
<keyword evidence="2" id="KW-1185">Reference proteome</keyword>
<comment type="caution">
    <text evidence="1">The sequence shown here is derived from an EMBL/GenBank/DDBJ whole genome shotgun (WGS) entry which is preliminary data.</text>
</comment>
<accession>A0AAV7X070</accession>
<evidence type="ECO:0000313" key="1">
    <source>
        <dbReference type="EMBL" id="KAJ1218401.1"/>
    </source>
</evidence>
<dbReference type="EMBL" id="JANPWB010000001">
    <property type="protein sequence ID" value="KAJ1218401.1"/>
    <property type="molecule type" value="Genomic_DNA"/>
</dbReference>
<reference evidence="1" key="1">
    <citation type="journal article" date="2022" name="bioRxiv">
        <title>Sequencing and chromosome-scale assembly of the giantPleurodeles waltlgenome.</title>
        <authorList>
            <person name="Brown T."/>
            <person name="Elewa A."/>
            <person name="Iarovenko S."/>
            <person name="Subramanian E."/>
            <person name="Araus A.J."/>
            <person name="Petzold A."/>
            <person name="Susuki M."/>
            <person name="Suzuki K.-i.T."/>
            <person name="Hayashi T."/>
            <person name="Toyoda A."/>
            <person name="Oliveira C."/>
            <person name="Osipova E."/>
            <person name="Leigh N.D."/>
            <person name="Simon A."/>
            <person name="Yun M.H."/>
        </authorList>
    </citation>
    <scope>NUCLEOTIDE SEQUENCE</scope>
    <source>
        <strain evidence="1">20211129_DDA</strain>
        <tissue evidence="1">Liver</tissue>
    </source>
</reference>
<evidence type="ECO:0000313" key="2">
    <source>
        <dbReference type="Proteomes" id="UP001066276"/>
    </source>
</evidence>
<gene>
    <name evidence="1" type="ORF">NDU88_005981</name>
</gene>
<sequence length="81" mass="9515">MTNPRALRFTPSSRAESEEHRVWLGWAARPLQDEVSRLCLCLNLICMEKMQSSVDIFSMEDKEQLHYSERDVSGDIHETRF</sequence>
<name>A0AAV7X070_PLEWA</name>
<dbReference type="Proteomes" id="UP001066276">
    <property type="component" value="Chromosome 1_1"/>
</dbReference>
<protein>
    <submittedName>
        <fullName evidence="1">Uncharacterized protein</fullName>
    </submittedName>
</protein>